<dbReference type="AlphaFoldDB" id="B4QH63"/>
<dbReference type="InterPro" id="IPR004087">
    <property type="entry name" value="KH_dom"/>
</dbReference>
<dbReference type="GO" id="GO:0005634">
    <property type="term" value="C:nucleus"/>
    <property type="evidence" value="ECO:0007669"/>
    <property type="project" value="TreeGrafter"/>
</dbReference>
<organism evidence="4 5">
    <name type="scientific">Drosophila simulans</name>
    <name type="common">Fruit fly</name>
    <dbReference type="NCBI Taxonomy" id="7240"/>
    <lineage>
        <taxon>Eukaryota</taxon>
        <taxon>Metazoa</taxon>
        <taxon>Ecdysozoa</taxon>
        <taxon>Arthropoda</taxon>
        <taxon>Hexapoda</taxon>
        <taxon>Insecta</taxon>
        <taxon>Pterygota</taxon>
        <taxon>Neoptera</taxon>
        <taxon>Endopterygota</taxon>
        <taxon>Diptera</taxon>
        <taxon>Brachycera</taxon>
        <taxon>Muscomorpha</taxon>
        <taxon>Ephydroidea</taxon>
        <taxon>Drosophilidae</taxon>
        <taxon>Drosophila</taxon>
        <taxon>Sophophora</taxon>
    </lineage>
</organism>
<dbReference type="PhylomeDB" id="B4QH63"/>
<evidence type="ECO:0000313" key="4">
    <source>
        <dbReference type="EMBL" id="EDX08209.1"/>
    </source>
</evidence>
<reference evidence="4 5" key="1">
    <citation type="journal article" date="2007" name="Nature">
        <title>Evolution of genes and genomes on the Drosophila phylogeny.</title>
        <authorList>
            <consortium name="Drosophila 12 Genomes Consortium"/>
            <person name="Clark A.G."/>
            <person name="Eisen M.B."/>
            <person name="Smith D.R."/>
            <person name="Bergman C.M."/>
            <person name="Oliver B."/>
            <person name="Markow T.A."/>
            <person name="Kaufman T.C."/>
            <person name="Kellis M."/>
            <person name="Gelbart W."/>
            <person name="Iyer V.N."/>
            <person name="Pollard D.A."/>
            <person name="Sackton T.B."/>
            <person name="Larracuente A.M."/>
            <person name="Singh N.D."/>
            <person name="Abad J.P."/>
            <person name="Abt D.N."/>
            <person name="Adryan B."/>
            <person name="Aguade M."/>
            <person name="Akashi H."/>
            <person name="Anderson W.W."/>
            <person name="Aquadro C.F."/>
            <person name="Ardell D.H."/>
            <person name="Arguello R."/>
            <person name="Artieri C.G."/>
            <person name="Barbash D.A."/>
            <person name="Barker D."/>
            <person name="Barsanti P."/>
            <person name="Batterham P."/>
            <person name="Batzoglou S."/>
            <person name="Begun D."/>
            <person name="Bhutkar A."/>
            <person name="Blanco E."/>
            <person name="Bosak S.A."/>
            <person name="Bradley R.K."/>
            <person name="Brand A.D."/>
            <person name="Brent M.R."/>
            <person name="Brooks A.N."/>
            <person name="Brown R.H."/>
            <person name="Butlin R.K."/>
            <person name="Caggese C."/>
            <person name="Calvi B.R."/>
            <person name="Bernardo de Carvalho A."/>
            <person name="Caspi A."/>
            <person name="Castrezana S."/>
            <person name="Celniker S.E."/>
            <person name="Chang J.L."/>
            <person name="Chapple C."/>
            <person name="Chatterji S."/>
            <person name="Chinwalla A."/>
            <person name="Civetta A."/>
            <person name="Clifton S.W."/>
            <person name="Comeron J.M."/>
            <person name="Costello J.C."/>
            <person name="Coyne J.A."/>
            <person name="Daub J."/>
            <person name="David R.G."/>
            <person name="Delcher A.L."/>
            <person name="Delehaunty K."/>
            <person name="Do C.B."/>
            <person name="Ebling H."/>
            <person name="Edwards K."/>
            <person name="Eickbush T."/>
            <person name="Evans J.D."/>
            <person name="Filipski A."/>
            <person name="Findeiss S."/>
            <person name="Freyhult E."/>
            <person name="Fulton L."/>
            <person name="Fulton R."/>
            <person name="Garcia A.C."/>
            <person name="Gardiner A."/>
            <person name="Garfield D.A."/>
            <person name="Garvin B.E."/>
            <person name="Gibson G."/>
            <person name="Gilbert D."/>
            <person name="Gnerre S."/>
            <person name="Godfrey J."/>
            <person name="Good R."/>
            <person name="Gotea V."/>
            <person name="Gravely B."/>
            <person name="Greenberg A.J."/>
            <person name="Griffiths-Jones S."/>
            <person name="Gross S."/>
            <person name="Guigo R."/>
            <person name="Gustafson E.A."/>
            <person name="Haerty W."/>
            <person name="Hahn M.W."/>
            <person name="Halligan D.L."/>
            <person name="Halpern A.L."/>
            <person name="Halter G.M."/>
            <person name="Han M.V."/>
            <person name="Heger A."/>
            <person name="Hillier L."/>
            <person name="Hinrichs A.S."/>
            <person name="Holmes I."/>
            <person name="Hoskins R.A."/>
            <person name="Hubisz M.J."/>
            <person name="Hultmark D."/>
            <person name="Huntley M.A."/>
            <person name="Jaffe D.B."/>
            <person name="Jagadeeshan S."/>
            <person name="Jeck W.R."/>
            <person name="Johnson J."/>
            <person name="Jones C.D."/>
            <person name="Jordan W.C."/>
            <person name="Karpen G.H."/>
            <person name="Kataoka E."/>
            <person name="Keightley P.D."/>
            <person name="Kheradpour P."/>
            <person name="Kirkness E.F."/>
            <person name="Koerich L.B."/>
            <person name="Kristiansen K."/>
            <person name="Kudrna D."/>
            <person name="Kulathinal R.J."/>
            <person name="Kumar S."/>
            <person name="Kwok R."/>
            <person name="Lander E."/>
            <person name="Langley C.H."/>
            <person name="Lapoint R."/>
            <person name="Lazzaro B.P."/>
            <person name="Lee S.J."/>
            <person name="Levesque L."/>
            <person name="Li R."/>
            <person name="Lin C.F."/>
            <person name="Lin M.F."/>
            <person name="Lindblad-Toh K."/>
            <person name="Llopart A."/>
            <person name="Long M."/>
            <person name="Low L."/>
            <person name="Lozovsky E."/>
            <person name="Lu J."/>
            <person name="Luo M."/>
            <person name="Machado C.A."/>
            <person name="Makalowski W."/>
            <person name="Marzo M."/>
            <person name="Matsuda M."/>
            <person name="Matzkin L."/>
            <person name="McAllister B."/>
            <person name="McBride C.S."/>
            <person name="McKernan B."/>
            <person name="McKernan K."/>
            <person name="Mendez-Lago M."/>
            <person name="Minx P."/>
            <person name="Mollenhauer M.U."/>
            <person name="Montooth K."/>
            <person name="Mount S.M."/>
            <person name="Mu X."/>
            <person name="Myers E."/>
            <person name="Negre B."/>
            <person name="Newfeld S."/>
            <person name="Nielsen R."/>
            <person name="Noor M.A."/>
            <person name="O'Grady P."/>
            <person name="Pachter L."/>
            <person name="Papaceit M."/>
            <person name="Parisi M.J."/>
            <person name="Parisi M."/>
            <person name="Parts L."/>
            <person name="Pedersen J.S."/>
            <person name="Pesole G."/>
            <person name="Phillippy A.M."/>
            <person name="Ponting C.P."/>
            <person name="Pop M."/>
            <person name="Porcelli D."/>
            <person name="Powell J.R."/>
            <person name="Prohaska S."/>
            <person name="Pruitt K."/>
            <person name="Puig M."/>
            <person name="Quesneville H."/>
            <person name="Ram K.R."/>
            <person name="Rand D."/>
            <person name="Rasmussen M.D."/>
            <person name="Reed L.K."/>
            <person name="Reenan R."/>
            <person name="Reily A."/>
            <person name="Remington K.A."/>
            <person name="Rieger T.T."/>
            <person name="Ritchie M.G."/>
            <person name="Robin C."/>
            <person name="Rogers Y.H."/>
            <person name="Rohde C."/>
            <person name="Rozas J."/>
            <person name="Rubenfield M.J."/>
            <person name="Ruiz A."/>
            <person name="Russo S."/>
            <person name="Salzberg S.L."/>
            <person name="Sanchez-Gracia A."/>
            <person name="Saranga D.J."/>
            <person name="Sato H."/>
            <person name="Schaeffer S.W."/>
            <person name="Schatz M.C."/>
            <person name="Schlenke T."/>
            <person name="Schwartz R."/>
            <person name="Segarra C."/>
            <person name="Singh R.S."/>
            <person name="Sirot L."/>
            <person name="Sirota M."/>
            <person name="Sisneros N.B."/>
            <person name="Smith C.D."/>
            <person name="Smith T.F."/>
            <person name="Spieth J."/>
            <person name="Stage D.E."/>
            <person name="Stark A."/>
            <person name="Stephan W."/>
            <person name="Strausberg R.L."/>
            <person name="Strempel S."/>
            <person name="Sturgill D."/>
            <person name="Sutton G."/>
            <person name="Sutton G.G."/>
            <person name="Tao W."/>
            <person name="Teichmann S."/>
            <person name="Tobari Y.N."/>
            <person name="Tomimura Y."/>
            <person name="Tsolas J.M."/>
            <person name="Valente V.L."/>
            <person name="Venter E."/>
            <person name="Venter J.C."/>
            <person name="Vicario S."/>
            <person name="Vieira F.G."/>
            <person name="Vilella A.J."/>
            <person name="Villasante A."/>
            <person name="Walenz B."/>
            <person name="Wang J."/>
            <person name="Wasserman M."/>
            <person name="Watts T."/>
            <person name="Wilson D."/>
            <person name="Wilson R.K."/>
            <person name="Wing R.A."/>
            <person name="Wolfner M.F."/>
            <person name="Wong A."/>
            <person name="Wong G.K."/>
            <person name="Wu C.I."/>
            <person name="Wu G."/>
            <person name="Yamamoto D."/>
            <person name="Yang H.P."/>
            <person name="Yang S.P."/>
            <person name="Yorke J.A."/>
            <person name="Yoshida K."/>
            <person name="Zdobnov E."/>
            <person name="Zhang P."/>
            <person name="Zhang Y."/>
            <person name="Zimin A.V."/>
            <person name="Baldwin J."/>
            <person name="Abdouelleil A."/>
            <person name="Abdulkadir J."/>
            <person name="Abebe A."/>
            <person name="Abera B."/>
            <person name="Abreu J."/>
            <person name="Acer S.C."/>
            <person name="Aftuck L."/>
            <person name="Alexander A."/>
            <person name="An P."/>
            <person name="Anderson E."/>
            <person name="Anderson S."/>
            <person name="Arachi H."/>
            <person name="Azer M."/>
            <person name="Bachantsang P."/>
            <person name="Barry A."/>
            <person name="Bayul T."/>
            <person name="Berlin A."/>
            <person name="Bessette D."/>
            <person name="Bloom T."/>
            <person name="Blye J."/>
            <person name="Boguslavskiy L."/>
            <person name="Bonnet C."/>
            <person name="Boukhgalter B."/>
            <person name="Bourzgui I."/>
            <person name="Brown A."/>
            <person name="Cahill P."/>
            <person name="Channer S."/>
            <person name="Cheshatsang Y."/>
            <person name="Chuda L."/>
            <person name="Citroen M."/>
            <person name="Collymore A."/>
            <person name="Cooke P."/>
            <person name="Costello M."/>
            <person name="D'Aco K."/>
            <person name="Daza R."/>
            <person name="De Haan G."/>
            <person name="DeGray S."/>
            <person name="DeMaso C."/>
            <person name="Dhargay N."/>
            <person name="Dooley K."/>
            <person name="Dooley E."/>
            <person name="Doricent M."/>
            <person name="Dorje P."/>
            <person name="Dorjee K."/>
            <person name="Dupes A."/>
            <person name="Elong R."/>
            <person name="Falk J."/>
            <person name="Farina A."/>
            <person name="Faro S."/>
            <person name="Ferguson D."/>
            <person name="Fisher S."/>
            <person name="Foley C.D."/>
            <person name="Franke A."/>
            <person name="Friedrich D."/>
            <person name="Gadbois L."/>
            <person name="Gearin G."/>
            <person name="Gearin C.R."/>
            <person name="Giannoukos G."/>
            <person name="Goode T."/>
            <person name="Graham J."/>
            <person name="Grandbois E."/>
            <person name="Grewal S."/>
            <person name="Gyaltsen K."/>
            <person name="Hafez N."/>
            <person name="Hagos B."/>
            <person name="Hall J."/>
            <person name="Henson C."/>
            <person name="Hollinger A."/>
            <person name="Honan T."/>
            <person name="Huard M.D."/>
            <person name="Hughes L."/>
            <person name="Hurhula B."/>
            <person name="Husby M.E."/>
            <person name="Kamat A."/>
            <person name="Kanga B."/>
            <person name="Kashin S."/>
            <person name="Khazanovich D."/>
            <person name="Kisner P."/>
            <person name="Lance K."/>
            <person name="Lara M."/>
            <person name="Lee W."/>
            <person name="Lennon N."/>
            <person name="Letendre F."/>
            <person name="LeVine R."/>
            <person name="Lipovsky A."/>
            <person name="Liu X."/>
            <person name="Liu J."/>
            <person name="Liu S."/>
            <person name="Lokyitsang T."/>
            <person name="Lokyitsang Y."/>
            <person name="Lubonja R."/>
            <person name="Lui A."/>
            <person name="MacDonald P."/>
            <person name="Magnisalis V."/>
            <person name="Maru K."/>
            <person name="Matthews C."/>
            <person name="McCusker W."/>
            <person name="McDonough S."/>
            <person name="Mehta T."/>
            <person name="Meldrim J."/>
            <person name="Meneus L."/>
            <person name="Mihai O."/>
            <person name="Mihalev A."/>
            <person name="Mihova T."/>
            <person name="Mittelman R."/>
            <person name="Mlenga V."/>
            <person name="Montmayeur A."/>
            <person name="Mulrain L."/>
            <person name="Navidi A."/>
            <person name="Naylor J."/>
            <person name="Negash T."/>
            <person name="Nguyen T."/>
            <person name="Nguyen N."/>
            <person name="Nicol R."/>
            <person name="Norbu C."/>
            <person name="Norbu N."/>
            <person name="Novod N."/>
            <person name="O'Neill B."/>
            <person name="Osman S."/>
            <person name="Markiewicz E."/>
            <person name="Oyono O.L."/>
            <person name="Patti C."/>
            <person name="Phunkhang P."/>
            <person name="Pierre F."/>
            <person name="Priest M."/>
            <person name="Raghuraman S."/>
            <person name="Rege F."/>
            <person name="Reyes R."/>
            <person name="Rise C."/>
            <person name="Rogov P."/>
            <person name="Ross K."/>
            <person name="Ryan E."/>
            <person name="Settipalli S."/>
            <person name="Shea T."/>
            <person name="Sherpa N."/>
            <person name="Shi L."/>
            <person name="Shih D."/>
            <person name="Sparrow T."/>
            <person name="Spaulding J."/>
            <person name="Stalker J."/>
            <person name="Stange-Thomann N."/>
            <person name="Stavropoulos S."/>
            <person name="Stone C."/>
            <person name="Strader C."/>
            <person name="Tesfaye S."/>
            <person name="Thomson T."/>
            <person name="Thoulutsang Y."/>
            <person name="Thoulutsang D."/>
            <person name="Topham K."/>
            <person name="Topping I."/>
            <person name="Tsamla T."/>
            <person name="Vassiliev H."/>
            <person name="Vo A."/>
            <person name="Wangchuk T."/>
            <person name="Wangdi T."/>
            <person name="Weiand M."/>
            <person name="Wilkinson J."/>
            <person name="Wilson A."/>
            <person name="Yadav S."/>
            <person name="Young G."/>
            <person name="Yu Q."/>
            <person name="Zembek L."/>
            <person name="Zhong D."/>
            <person name="Zimmer A."/>
            <person name="Zwirko Z."/>
            <person name="Jaffe D.B."/>
            <person name="Alvarez P."/>
            <person name="Brockman W."/>
            <person name="Butler J."/>
            <person name="Chin C."/>
            <person name="Gnerre S."/>
            <person name="Grabherr M."/>
            <person name="Kleber M."/>
            <person name="Mauceli E."/>
            <person name="MacCallum I."/>
        </authorList>
    </citation>
    <scope>NUCLEOTIDE SEQUENCE [LARGE SCALE GENOMIC DNA]</scope>
    <source>
        <strain evidence="5">white501</strain>
    </source>
</reference>
<name>B4QH63_DROSI</name>
<keyword evidence="5" id="KW-1185">Reference proteome</keyword>
<dbReference type="InterPro" id="IPR045071">
    <property type="entry name" value="BBP-like"/>
</dbReference>
<dbReference type="SMART" id="SM00322">
    <property type="entry name" value="KH"/>
    <property type="match status" value="1"/>
</dbReference>
<dbReference type="PROSITE" id="PS50084">
    <property type="entry name" value="KH_TYPE_1"/>
    <property type="match status" value="1"/>
</dbReference>
<dbReference type="SUPFAM" id="SSF54791">
    <property type="entry name" value="Eukaryotic type KH-domain (KH-domain type I)"/>
    <property type="match status" value="1"/>
</dbReference>
<dbReference type="GO" id="GO:0003729">
    <property type="term" value="F:mRNA binding"/>
    <property type="evidence" value="ECO:0007669"/>
    <property type="project" value="TreeGrafter"/>
</dbReference>
<dbReference type="STRING" id="7240.B4QH63"/>
<protein>
    <submittedName>
        <fullName evidence="4">GD11672</fullName>
    </submittedName>
</protein>
<dbReference type="InterPro" id="IPR055256">
    <property type="entry name" value="KH_1_KHDC4/BBP-like"/>
</dbReference>
<evidence type="ECO:0000259" key="3">
    <source>
        <dbReference type="SMART" id="SM00322"/>
    </source>
</evidence>
<keyword evidence="1 2" id="KW-0694">RNA-binding</keyword>
<evidence type="ECO:0000313" key="5">
    <source>
        <dbReference type="Proteomes" id="UP000000304"/>
    </source>
</evidence>
<sequence>MLDITRDKPVKVAVKVAVPVRDHPKLLGPKGNSMKRLQEDTMCKMAVLGRGSMRDRRKEEELRGSGDSRYAHLFEDLHVEISTFAAPAEAHARIAYALAEVRRFLVPVSRVNEASFLGQLPRHCLCLIPINDLSFVRAMGRQMSILKLARTRVLKLWPRGVHLDKKCTSMSKGFWNI</sequence>
<evidence type="ECO:0000256" key="1">
    <source>
        <dbReference type="ARBA" id="ARBA00022884"/>
    </source>
</evidence>
<dbReference type="Pfam" id="PF22675">
    <property type="entry name" value="KH-I_KHDC4-BBP"/>
    <property type="match status" value="1"/>
</dbReference>
<evidence type="ECO:0000256" key="2">
    <source>
        <dbReference type="PROSITE-ProRule" id="PRU00117"/>
    </source>
</evidence>
<dbReference type="Proteomes" id="UP000000304">
    <property type="component" value="Chromosome 2R"/>
</dbReference>
<dbReference type="HOGENOM" id="CLU_1519461_0_0_1"/>
<accession>B4QH63</accession>
<dbReference type="PANTHER" id="PTHR11208">
    <property type="entry name" value="RNA-BINDING PROTEIN RELATED"/>
    <property type="match status" value="1"/>
</dbReference>
<feature type="domain" description="K Homology" evidence="3">
    <location>
        <begin position="10"/>
        <end position="102"/>
    </location>
</feature>
<dbReference type="GO" id="GO:0000381">
    <property type="term" value="P:regulation of alternative mRNA splicing, via spliceosome"/>
    <property type="evidence" value="ECO:0007669"/>
    <property type="project" value="TreeGrafter"/>
</dbReference>
<dbReference type="OrthoDB" id="6777263at2759"/>
<dbReference type="EMBL" id="CM000362">
    <property type="protein sequence ID" value="EDX08209.1"/>
    <property type="molecule type" value="Genomic_DNA"/>
</dbReference>
<proteinExistence type="predicted"/>
<dbReference type="InterPro" id="IPR036612">
    <property type="entry name" value="KH_dom_type_1_sf"/>
</dbReference>
<dbReference type="PANTHER" id="PTHR11208:SF140">
    <property type="entry name" value="GH05812P-RELATED"/>
    <property type="match status" value="1"/>
</dbReference>
<dbReference type="Gene3D" id="3.30.1370.10">
    <property type="entry name" value="K Homology domain, type 1"/>
    <property type="match status" value="1"/>
</dbReference>
<gene>
    <name evidence="4" type="primary">Dsim\GD11672</name>
    <name evidence="4" type="ORF">Dsim_GD11672</name>
</gene>